<dbReference type="Gene3D" id="3.10.450.710">
    <property type="entry name" value="Tgt2/MlaC"/>
    <property type="match status" value="1"/>
</dbReference>
<dbReference type="Proteomes" id="UP000250123">
    <property type="component" value="Chromosome SHEWBE"/>
</dbReference>
<dbReference type="PANTHER" id="PTHR36573:SF1">
    <property type="entry name" value="INTERMEMBRANE PHOSPHOLIPID TRANSPORT SYSTEM BINDING PROTEIN MLAC"/>
    <property type="match status" value="1"/>
</dbReference>
<feature type="chain" id="PRO_5016301326" evidence="1">
    <location>
        <begin position="26"/>
        <end position="220"/>
    </location>
</feature>
<accession>A0A330M0W8</accession>
<dbReference type="AlphaFoldDB" id="A0A330M0W8"/>
<dbReference type="OrthoDB" id="9787053at2"/>
<reference evidence="3" key="1">
    <citation type="submission" date="2018-06" db="EMBL/GenBank/DDBJ databases">
        <authorList>
            <person name="Cea G.-C."/>
            <person name="William W."/>
        </authorList>
    </citation>
    <scope>NUCLEOTIDE SEQUENCE [LARGE SCALE GENOMIC DNA]</scope>
    <source>
        <strain evidence="3">DB21MT-2</strain>
    </source>
</reference>
<dbReference type="PANTHER" id="PTHR36573">
    <property type="entry name" value="INTERMEMBRANE PHOSPHOLIPID TRANSPORT SYSTEM BINDING PROTEIN MLAC"/>
    <property type="match status" value="1"/>
</dbReference>
<evidence type="ECO:0000313" key="2">
    <source>
        <dbReference type="EMBL" id="SQH75053.1"/>
    </source>
</evidence>
<proteinExistence type="predicted"/>
<dbReference type="Pfam" id="PF05494">
    <property type="entry name" value="MlaC"/>
    <property type="match status" value="1"/>
</dbReference>
<dbReference type="PIRSF" id="PIRSF004649">
    <property type="entry name" value="MlaC"/>
    <property type="match status" value="1"/>
</dbReference>
<dbReference type="InterPro" id="IPR008869">
    <property type="entry name" value="MlaC/ttg2D"/>
</dbReference>
<feature type="signal peptide" evidence="1">
    <location>
        <begin position="1"/>
        <end position="25"/>
    </location>
</feature>
<keyword evidence="1" id="KW-0732">Signal</keyword>
<name>A0A330M0W8_9GAMM</name>
<evidence type="ECO:0000256" key="1">
    <source>
        <dbReference type="SAM" id="SignalP"/>
    </source>
</evidence>
<protein>
    <submittedName>
        <fullName evidence="2">Putative toluene transporter subunit, yrbC: membrane component of ABC superfamily</fullName>
    </submittedName>
</protein>
<evidence type="ECO:0000313" key="3">
    <source>
        <dbReference type="Proteomes" id="UP000250123"/>
    </source>
</evidence>
<sequence length="220" mass="24958">MRMFNRICMYSASLLLLALSATAHSDDLAVNTMNPYDMVEAVAKNTFTRFHQDIDIINTDPDHLKLIVSDELMPYIDYKYASYKVMGIHLKSTTKDQRERFVKAFQGYLVSTYAQAFTEYTDQQVRFPPGKDFSGEKMVDVNVDLIEPGRPAIKLMFKVRRLKDGSWKAFDLVAEGVSLLASKSSEISNLIRQKGIDSVILELEQRNKGNISNKTNGAKL</sequence>
<dbReference type="EMBL" id="LS483452">
    <property type="protein sequence ID" value="SQH75053.1"/>
    <property type="molecule type" value="Genomic_DNA"/>
</dbReference>
<dbReference type="InterPro" id="IPR042245">
    <property type="entry name" value="Tgt2/MlaC_sf"/>
</dbReference>
<dbReference type="KEGG" id="sbk:SHEWBE_1084"/>
<gene>
    <name evidence="2" type="ORF">SHEWBE_1084</name>
</gene>
<organism evidence="2 3">
    <name type="scientific">Shewanella benthica</name>
    <dbReference type="NCBI Taxonomy" id="43661"/>
    <lineage>
        <taxon>Bacteria</taxon>
        <taxon>Pseudomonadati</taxon>
        <taxon>Pseudomonadota</taxon>
        <taxon>Gammaproteobacteria</taxon>
        <taxon>Alteromonadales</taxon>
        <taxon>Shewanellaceae</taxon>
        <taxon>Shewanella</taxon>
    </lineage>
</organism>